<dbReference type="Pfam" id="PF18202">
    <property type="entry name" value="TQ"/>
    <property type="match status" value="3"/>
</dbReference>
<feature type="domain" description="T-Q ester bond containing" evidence="5">
    <location>
        <begin position="698"/>
        <end position="821"/>
    </location>
</feature>
<dbReference type="RefSeq" id="WP_101884078.1">
    <property type="nucleotide sequence ID" value="NZ_JAPRAW010000007.1"/>
</dbReference>
<feature type="chain" id="PRO_5014963402" description="SrtB-anchored collagen-binding adhesin" evidence="3">
    <location>
        <begin position="30"/>
        <end position="1142"/>
    </location>
</feature>
<comment type="caution">
    <text evidence="6">The sequence shown here is derived from an EMBL/GenBank/DDBJ whole genome shotgun (WGS) entry which is preliminary data.</text>
</comment>
<feature type="domain" description="T-Q ester bond containing" evidence="5">
    <location>
        <begin position="828"/>
        <end position="952"/>
    </location>
</feature>
<feature type="compositionally biased region" description="Polar residues" evidence="1">
    <location>
        <begin position="1089"/>
        <end position="1109"/>
    </location>
</feature>
<dbReference type="AlphaFoldDB" id="A0A2N5PGS7"/>
<evidence type="ECO:0000256" key="1">
    <source>
        <dbReference type="SAM" id="MobiDB-lite"/>
    </source>
</evidence>
<reference evidence="6 7" key="1">
    <citation type="journal article" date="2017" name="Genome Med.">
        <title>A novel Ruminococcus gnavus clade enriched in inflammatory bowel disease patients.</title>
        <authorList>
            <person name="Hall A.B."/>
            <person name="Yassour M."/>
            <person name="Sauk J."/>
            <person name="Garner A."/>
            <person name="Jiang X."/>
            <person name="Arthur T."/>
            <person name="Lagoudas G.K."/>
            <person name="Vatanen T."/>
            <person name="Fornelos N."/>
            <person name="Wilson R."/>
            <person name="Bertha M."/>
            <person name="Cohen M."/>
            <person name="Garber J."/>
            <person name="Khalili H."/>
            <person name="Gevers D."/>
            <person name="Ananthakrishnan A.N."/>
            <person name="Kugathasan S."/>
            <person name="Lander E.S."/>
            <person name="Blainey P."/>
            <person name="Vlamakis H."/>
            <person name="Xavier R.J."/>
            <person name="Huttenhower C."/>
        </authorList>
    </citation>
    <scope>NUCLEOTIDE SEQUENCE [LARGE SCALE GENOMIC DNA]</scope>
    <source>
        <strain evidence="6 7">RJX1125</strain>
    </source>
</reference>
<dbReference type="InterPro" id="IPR013783">
    <property type="entry name" value="Ig-like_fold"/>
</dbReference>
<feature type="domain" description="T-Q ester bond containing" evidence="5">
    <location>
        <begin position="958"/>
        <end position="1082"/>
    </location>
</feature>
<evidence type="ECO:0008006" key="8">
    <source>
        <dbReference type="Google" id="ProtNLM"/>
    </source>
</evidence>
<evidence type="ECO:0000259" key="4">
    <source>
        <dbReference type="Pfam" id="PF17802"/>
    </source>
</evidence>
<dbReference type="Pfam" id="PF17802">
    <property type="entry name" value="SpaA"/>
    <property type="match status" value="2"/>
</dbReference>
<evidence type="ECO:0000259" key="5">
    <source>
        <dbReference type="Pfam" id="PF18202"/>
    </source>
</evidence>
<keyword evidence="2" id="KW-1133">Transmembrane helix</keyword>
<evidence type="ECO:0000313" key="6">
    <source>
        <dbReference type="EMBL" id="PLT74328.1"/>
    </source>
</evidence>
<evidence type="ECO:0000256" key="3">
    <source>
        <dbReference type="SAM" id="SignalP"/>
    </source>
</evidence>
<keyword evidence="2" id="KW-0472">Membrane</keyword>
<evidence type="ECO:0000313" key="7">
    <source>
        <dbReference type="Proteomes" id="UP000235093"/>
    </source>
</evidence>
<dbReference type="Gene3D" id="2.60.40.3930">
    <property type="match status" value="3"/>
</dbReference>
<accession>A0A2N5PGS7</accession>
<feature type="transmembrane region" description="Helical" evidence="2">
    <location>
        <begin position="1113"/>
        <end position="1132"/>
    </location>
</feature>
<dbReference type="Gene3D" id="2.60.40.10">
    <property type="entry name" value="Immunoglobulins"/>
    <property type="match status" value="3"/>
</dbReference>
<protein>
    <recommendedName>
        <fullName evidence="8">SrtB-anchored collagen-binding adhesin</fullName>
    </recommendedName>
</protein>
<evidence type="ECO:0000256" key="2">
    <source>
        <dbReference type="SAM" id="Phobius"/>
    </source>
</evidence>
<gene>
    <name evidence="6" type="ORF">CDL23_10050</name>
</gene>
<feature type="signal peptide" evidence="3">
    <location>
        <begin position="1"/>
        <end position="29"/>
    </location>
</feature>
<dbReference type="NCBIfam" id="NF033903">
    <property type="entry name" value="VaFE_rpt"/>
    <property type="match status" value="3"/>
</dbReference>
<feature type="region of interest" description="Disordered" evidence="1">
    <location>
        <begin position="1070"/>
        <end position="1109"/>
    </location>
</feature>
<feature type="compositionally biased region" description="Basic and acidic residues" evidence="1">
    <location>
        <begin position="1070"/>
        <end position="1087"/>
    </location>
</feature>
<organism evidence="6 7">
    <name type="scientific">Mediterraneibacter gnavus</name>
    <name type="common">Ruminococcus gnavus</name>
    <dbReference type="NCBI Taxonomy" id="33038"/>
    <lineage>
        <taxon>Bacteria</taxon>
        <taxon>Bacillati</taxon>
        <taxon>Bacillota</taxon>
        <taxon>Clostridia</taxon>
        <taxon>Lachnospirales</taxon>
        <taxon>Lachnospiraceae</taxon>
        <taxon>Mediterraneibacter</taxon>
    </lineage>
</organism>
<dbReference type="Proteomes" id="UP000235093">
    <property type="component" value="Unassembled WGS sequence"/>
</dbReference>
<feature type="domain" description="SpaA-like prealbumin fold" evidence="4">
    <location>
        <begin position="215"/>
        <end position="293"/>
    </location>
</feature>
<keyword evidence="2" id="KW-0812">Transmembrane</keyword>
<dbReference type="InterPro" id="IPR041033">
    <property type="entry name" value="SpaA_PFL_dom_1"/>
</dbReference>
<feature type="domain" description="SpaA-like prealbumin fold" evidence="4">
    <location>
        <begin position="461"/>
        <end position="559"/>
    </location>
</feature>
<dbReference type="EMBL" id="NIHT01000014">
    <property type="protein sequence ID" value="PLT74328.1"/>
    <property type="molecule type" value="Genomic_DNA"/>
</dbReference>
<keyword evidence="3" id="KW-0732">Signal</keyword>
<proteinExistence type="predicted"/>
<sequence length="1142" mass="125242">MKKIMKRLLTGVLTLATVFTALPVTQVHAADSVYTTTDGKAGTIVKIDNGGSEVSSFEESIMNADGQIAYCIDINTNFQSGYKNRINATERMSDDQISDVALNLEYVKQYAEKHSLSSKQVYLLEQCVVWRRLSVHLGWGYNNVRAAYDEVSEKIQSEVYENAKAFAKENKYRYDCGGYIYVGEGQDLGQFWAKLAVGDGKIQKSSSNTAITKSNDCYSLSGATYGVYSDKGCTKSVATLMTDGNGNTDTVKLRASTYYVKEIEAPKGFQLDNNVYTLTVKAGETSTLKVSDTPKVTDTLVELFKIDMETGKATAQGNASLEGAEFVWKYYDGYYTKDNLPSEPTRTWTTKTKAEKGSDNTIHYITRLADSYKVSGDSFYTQNGTICLPFGTITVEEKAAPNGYLLDGAYMQAAGSSEQIKGVYVAQITEDGELAALSGSNQYSVSDKIIRGGVRIQKRDLETKDTKPQGGATLKDTAFEIISLNDNAVLVDGKLYNKNETVKTIHTGVDGIATTAADTLPYGKYRLEESNTPEGYLTDGAKPIEFEITENGKIVDLTDEAHSIYNQIKRGDLEGVKIGDGTHKRLANVPFRITSKTTGESHIIVTDANGQFSTAADWVSHTQNTNAGENSEDGIWFGTSTPDDSKGALLYDTYTIEELRCDSNKGMTLIPAFDVIVSRNKTVIHLGTLTDDYEPEISIHTTAADKATGEKSIVSGKSVTIVDTVTLDGLTKGTKYQLKGWQMVKSENAQLLIDGEPVESDYTFTAKKSEMEVEVSYTFNASALGGKDLVTFEELYDLSNPDEPIKVAEHKDIEDDGQTVRIEERIITIHTTATDKATGEKMIVAGKEVTVIDTVTLDGLEKGTKYQLKGWEMVKSENAELLVGGERVENDLAFTATDTKMEVQITFTFNASELAGKELVTFEELYDLSNPDEPTKVAEHKDIEDDGQTVTVTERIITMHTTATDKATGKKTIEAGKDVTIVDTVTLDGLEKGVKYQLKGWEMVKSENAELIINGKRVENDLTFTATDTKMEVQIAFTFNASELAGKELVTFEELYDVTNPDEPIKVAEHKDIKDKGQTVTVKEKPESPATSEEPSTPTRTGNSPKTGDNTPFAALFAMMGISAVGLIFAGYKRFRKVKKVK</sequence>
<name>A0A2N5PGS7_MEDGN</name>
<dbReference type="InterPro" id="IPR041100">
    <property type="entry name" value="TQ"/>
</dbReference>